<sequence length="334" mass="37028">MDCSSPAPNPDISGIGVRVSFYLQYVLAVLCCSASRQARDIEDALLTLSITNMAYCVTTLILAYKMPAELTLYDALVVIYLTAFTLGYTFVITILYVRMEDFHYHAYVIVILQSYLVLCTFLVVLITLPTFGSDAECNYDRRASVMLVSVPIAGFRIAGFVVCAFSLTMGTFAILYHNFVRSDLFRSTSHFITKSPTIDKTIITHLVMNTVTFTLCIAHVETLRLYNHPQSDDQSWGFGQVLPVFLIALPAGRTITLFARRAVTPLQPPPGCETTSLCGHTVMAISSVALVPAILEAHCDLTSDNVSTNTQGSEAQKTWFPNERTWKKWRGIDG</sequence>
<feature type="transmembrane region" description="Helical" evidence="1">
    <location>
        <begin position="240"/>
        <end position="259"/>
    </location>
</feature>
<keyword evidence="3" id="KW-1185">Reference proteome</keyword>
<dbReference type="AlphaFoldDB" id="A0A0D7BQ13"/>
<protein>
    <submittedName>
        <fullName evidence="2">Uncharacterized protein</fullName>
    </submittedName>
</protein>
<keyword evidence="1" id="KW-0472">Membrane</keyword>
<evidence type="ECO:0000313" key="2">
    <source>
        <dbReference type="EMBL" id="KIY72305.1"/>
    </source>
</evidence>
<proteinExistence type="predicted"/>
<feature type="transmembrane region" description="Helical" evidence="1">
    <location>
        <begin position="201"/>
        <end position="220"/>
    </location>
</feature>
<evidence type="ECO:0000313" key="3">
    <source>
        <dbReference type="Proteomes" id="UP000054007"/>
    </source>
</evidence>
<name>A0A0D7BQ13_9AGAR</name>
<dbReference type="Proteomes" id="UP000054007">
    <property type="component" value="Unassembled WGS sequence"/>
</dbReference>
<feature type="transmembrane region" description="Helical" evidence="1">
    <location>
        <begin position="104"/>
        <end position="132"/>
    </location>
</feature>
<accession>A0A0D7BQ13</accession>
<feature type="transmembrane region" description="Helical" evidence="1">
    <location>
        <begin position="152"/>
        <end position="180"/>
    </location>
</feature>
<organism evidence="2 3">
    <name type="scientific">Cylindrobasidium torrendii FP15055 ss-10</name>
    <dbReference type="NCBI Taxonomy" id="1314674"/>
    <lineage>
        <taxon>Eukaryota</taxon>
        <taxon>Fungi</taxon>
        <taxon>Dikarya</taxon>
        <taxon>Basidiomycota</taxon>
        <taxon>Agaricomycotina</taxon>
        <taxon>Agaricomycetes</taxon>
        <taxon>Agaricomycetidae</taxon>
        <taxon>Agaricales</taxon>
        <taxon>Marasmiineae</taxon>
        <taxon>Physalacriaceae</taxon>
        <taxon>Cylindrobasidium</taxon>
    </lineage>
</organism>
<feature type="transmembrane region" description="Helical" evidence="1">
    <location>
        <begin position="12"/>
        <end position="32"/>
    </location>
</feature>
<keyword evidence="1" id="KW-1133">Transmembrane helix</keyword>
<dbReference type="OrthoDB" id="5427664at2759"/>
<gene>
    <name evidence="2" type="ORF">CYLTODRAFT_418088</name>
</gene>
<feature type="transmembrane region" description="Helical" evidence="1">
    <location>
        <begin position="76"/>
        <end position="97"/>
    </location>
</feature>
<evidence type="ECO:0000256" key="1">
    <source>
        <dbReference type="SAM" id="Phobius"/>
    </source>
</evidence>
<keyword evidence="1" id="KW-0812">Transmembrane</keyword>
<feature type="transmembrane region" description="Helical" evidence="1">
    <location>
        <begin position="44"/>
        <end position="64"/>
    </location>
</feature>
<dbReference type="EMBL" id="KN880445">
    <property type="protein sequence ID" value="KIY72305.1"/>
    <property type="molecule type" value="Genomic_DNA"/>
</dbReference>
<reference evidence="2 3" key="1">
    <citation type="journal article" date="2015" name="Fungal Genet. Biol.">
        <title>Evolution of novel wood decay mechanisms in Agaricales revealed by the genome sequences of Fistulina hepatica and Cylindrobasidium torrendii.</title>
        <authorList>
            <person name="Floudas D."/>
            <person name="Held B.W."/>
            <person name="Riley R."/>
            <person name="Nagy L.G."/>
            <person name="Koehler G."/>
            <person name="Ransdell A.S."/>
            <person name="Younus H."/>
            <person name="Chow J."/>
            <person name="Chiniquy J."/>
            <person name="Lipzen A."/>
            <person name="Tritt A."/>
            <person name="Sun H."/>
            <person name="Haridas S."/>
            <person name="LaButti K."/>
            <person name="Ohm R.A."/>
            <person name="Kues U."/>
            <person name="Blanchette R.A."/>
            <person name="Grigoriev I.V."/>
            <person name="Minto R.E."/>
            <person name="Hibbett D.S."/>
        </authorList>
    </citation>
    <scope>NUCLEOTIDE SEQUENCE [LARGE SCALE GENOMIC DNA]</scope>
    <source>
        <strain evidence="2 3">FP15055 ss-10</strain>
    </source>
</reference>